<gene>
    <name evidence="2" type="ORF">JWJ88_14225</name>
</gene>
<keyword evidence="3" id="KW-1185">Reference proteome</keyword>
<dbReference type="EMBL" id="CP070371">
    <property type="protein sequence ID" value="QRZ15501.1"/>
    <property type="molecule type" value="Genomic_DNA"/>
</dbReference>
<feature type="transmembrane region" description="Helical" evidence="1">
    <location>
        <begin position="63"/>
        <end position="85"/>
    </location>
</feature>
<dbReference type="RefSeq" id="WP_205296447.1">
    <property type="nucleotide sequence ID" value="NZ_CP070371.1"/>
</dbReference>
<keyword evidence="1" id="KW-0472">Membrane</keyword>
<dbReference type="Proteomes" id="UP000663629">
    <property type="component" value="Chromosome 2"/>
</dbReference>
<name>A0ABX7JNE7_9RHOB</name>
<proteinExistence type="predicted"/>
<accession>A0ABX7JNE7</accession>
<evidence type="ECO:0000313" key="3">
    <source>
        <dbReference type="Proteomes" id="UP000663629"/>
    </source>
</evidence>
<reference evidence="2 3" key="1">
    <citation type="submission" date="2021-02" db="EMBL/GenBank/DDBJ databases">
        <title>Paracoccus methylovroum sp.nov., a new methanol and methylamine utilizing methylotrophic denitrifer.</title>
        <authorList>
            <person name="Timsy T."/>
            <person name="Behrendt U."/>
            <person name="Ulrich A."/>
            <person name="Spanner T."/>
            <person name="Foesel B.U."/>
            <person name="Horn M.A."/>
            <person name="Kolb S."/>
        </authorList>
    </citation>
    <scope>NUCLEOTIDE SEQUENCE [LARGE SCALE GENOMIC DNA]</scope>
    <source>
        <strain evidence="2 3">H4-D09</strain>
    </source>
</reference>
<evidence type="ECO:0000313" key="2">
    <source>
        <dbReference type="EMBL" id="QRZ15501.1"/>
    </source>
</evidence>
<sequence>MARLAAMWLCLGHRYPEWQARRLAEGRVSGPLAFGMLYANPVFDGQGFLDWFHPRNRRERIRLYAVGAVFLALGFLVFLGLFVLVNGL</sequence>
<keyword evidence="1" id="KW-0812">Transmembrane</keyword>
<keyword evidence="1" id="KW-1133">Transmembrane helix</keyword>
<organism evidence="2 3">
    <name type="scientific">Paracoccus methylovorus</name>
    <dbReference type="NCBI Taxonomy" id="2812658"/>
    <lineage>
        <taxon>Bacteria</taxon>
        <taxon>Pseudomonadati</taxon>
        <taxon>Pseudomonadota</taxon>
        <taxon>Alphaproteobacteria</taxon>
        <taxon>Rhodobacterales</taxon>
        <taxon>Paracoccaceae</taxon>
        <taxon>Paracoccus</taxon>
    </lineage>
</organism>
<evidence type="ECO:0000256" key="1">
    <source>
        <dbReference type="SAM" id="Phobius"/>
    </source>
</evidence>
<protein>
    <recommendedName>
        <fullName evidence="4">DUF3592 domain-containing protein</fullName>
    </recommendedName>
</protein>
<evidence type="ECO:0008006" key="4">
    <source>
        <dbReference type="Google" id="ProtNLM"/>
    </source>
</evidence>